<dbReference type="EMBL" id="JACEFO010001681">
    <property type="protein sequence ID" value="KAF8721751.1"/>
    <property type="molecule type" value="Genomic_DNA"/>
</dbReference>
<evidence type="ECO:0000259" key="2">
    <source>
        <dbReference type="SMART" id="SM00256"/>
    </source>
</evidence>
<gene>
    <name evidence="3" type="ORF">HU200_022928</name>
</gene>
<dbReference type="NCBIfam" id="TIGR01640">
    <property type="entry name" value="F_box_assoc_1"/>
    <property type="match status" value="1"/>
</dbReference>
<dbReference type="SMART" id="SM00256">
    <property type="entry name" value="FBOX"/>
    <property type="match status" value="3"/>
</dbReference>
<protein>
    <recommendedName>
        <fullName evidence="2">F-box domain-containing protein</fullName>
    </recommendedName>
</protein>
<dbReference type="InterPro" id="IPR050233">
    <property type="entry name" value="A_thaliana_F-box"/>
</dbReference>
<feature type="region of interest" description="Disordered" evidence="1">
    <location>
        <begin position="853"/>
        <end position="876"/>
    </location>
</feature>
<organism evidence="3 4">
    <name type="scientific">Digitaria exilis</name>
    <dbReference type="NCBI Taxonomy" id="1010633"/>
    <lineage>
        <taxon>Eukaryota</taxon>
        <taxon>Viridiplantae</taxon>
        <taxon>Streptophyta</taxon>
        <taxon>Embryophyta</taxon>
        <taxon>Tracheophyta</taxon>
        <taxon>Spermatophyta</taxon>
        <taxon>Magnoliopsida</taxon>
        <taxon>Liliopsida</taxon>
        <taxon>Poales</taxon>
        <taxon>Poaceae</taxon>
        <taxon>PACMAD clade</taxon>
        <taxon>Panicoideae</taxon>
        <taxon>Panicodae</taxon>
        <taxon>Paniceae</taxon>
        <taxon>Anthephorinae</taxon>
        <taxon>Digitaria</taxon>
    </lineage>
</organism>
<feature type="region of interest" description="Disordered" evidence="1">
    <location>
        <begin position="316"/>
        <end position="348"/>
    </location>
</feature>
<dbReference type="Proteomes" id="UP000636709">
    <property type="component" value="Unassembled WGS sequence"/>
</dbReference>
<accession>A0A835EX78</accession>
<feature type="domain" description="F-box" evidence="2">
    <location>
        <begin position="93"/>
        <end position="131"/>
    </location>
</feature>
<feature type="compositionally biased region" description="Basic and acidic residues" evidence="1">
    <location>
        <begin position="1272"/>
        <end position="1281"/>
    </location>
</feature>
<dbReference type="Gene3D" id="1.20.1280.50">
    <property type="match status" value="3"/>
</dbReference>
<dbReference type="SUPFAM" id="SSF81383">
    <property type="entry name" value="F-box domain"/>
    <property type="match status" value="3"/>
</dbReference>
<dbReference type="OrthoDB" id="605570at2759"/>
<feature type="compositionally biased region" description="Polar residues" evidence="1">
    <location>
        <begin position="1252"/>
        <end position="1263"/>
    </location>
</feature>
<sequence>MDLPLNTGQATPTSWVGRACALLRALGHFSSARGTLDPLALTQAYNFYLSRKLVGRNDPKTLGHPLARVASDKIPAACGSHVWSHESKMRAAVPLVLEILVHLPAKALLRCRAVCQSWRRLTSAADFLLAHHQIQPSLPLVFLHGTVRGASVTGATLEAFDLWATPADERRRPTLRFKHYSKHYREFEVYASATGCSSMRLIGSNVAGLYRHSSSGEYRVLYMKKQADADQGVDVDAAAYCVLIVGSGAEPRCVGQPATSASIRQYMTAGMPSVYRRPPVMLHEMDDGTLGISYIDEWKMSVKQWVLEDYAAEPQAPQQSQNLASEAARDQQTIDPGPGGSRCSHPILRRTCGEPPEQEPHGAAAPLVVWEILVHLPAKALLRCRAVCRSWRRLTSAADFVLAHHRLQPSLPLVFLQGTIRDSRGGAAIGATLDAFDLSTSPFTATDERRRPTLRFKDYKHHRELKVYATCDGLLLFSLWCRSKSFYICNPATRQWIELPMSLAGARIAALYRHISSGEYRILCRKGAAYPGVDAAAYYILTVGSDAEPRRVVEQPAASESIKHCMAAVLRFVPDCPPVMLHGCLHWIVNNSEANASVVFDTNPWWCSWRHLLEMDDGNLGVSYIDERKMTLKLWVLKDYEAELLRSSLEAPSSFGRSSKLRGSFDHASNLHGGFDQPPKLRAAFFLAEQSYCLVPTSRRGVQHRGTIHTAPDEHLHRVTTPRLCHPAEEGSLVVPPRHVDRYEAEAEEERRAPGGAASRRRSATQARCMSPPVATMPPASVRLRPTGRRPQPHPDIRLQPDATGRPAPCLPSQDLFGLTASLASLLAAYCRHPLGTIGALRSSATAELLRRNNDPKTLGYPPSDIPTTDPGGSREPLRAAAAMTGATRARSSRRRRACGPVLPDELVLWEILVHLPPMALLRCRAVCRSWRRLTSAPDFLLAHHRLQPSLPLVFLQAKIRDSRGRTRVAATLEALDLWPTPATATDDRRRLPTFRFRDYKHDRALKVYASCDGLLLFPLWIRLPMCLDGHYVAGLYRHSSSGEYRVLYRMGASYPAVDAPYYSLTVGSDAKPRCVGLLSASASIKQDVAVWLWHVNQCPPVMLHGCLHWLFYSSSSHENVLLVFDTVAESFRTMCPPTNENSSRGSRRHLLEMDDGTLGVSYIDERKMTVKLWVLKDYEAEFWSLKYEIELRTVEMRSLSTSPRCWSPSQRECPRKGINSPWVFARPSPDAPRRLHLVELRPKRQGPLLPCTSTGGLSTNSVGGHCPPETNARRSSDTID</sequence>
<comment type="caution">
    <text evidence="3">The sequence shown here is derived from an EMBL/GenBank/DDBJ whole genome shotgun (WGS) entry which is preliminary data.</text>
</comment>
<feature type="domain" description="F-box" evidence="2">
    <location>
        <begin position="365"/>
        <end position="404"/>
    </location>
</feature>
<dbReference type="PANTHER" id="PTHR47993:SF93">
    <property type="entry name" value="OS04G0195100 PROTEIN"/>
    <property type="match status" value="1"/>
</dbReference>
<feature type="compositionally biased region" description="Polar residues" evidence="1">
    <location>
        <begin position="316"/>
        <end position="334"/>
    </location>
</feature>
<evidence type="ECO:0000313" key="3">
    <source>
        <dbReference type="EMBL" id="KAF8721751.1"/>
    </source>
</evidence>
<proteinExistence type="predicted"/>
<dbReference type="InterPro" id="IPR001810">
    <property type="entry name" value="F-box_dom"/>
</dbReference>
<dbReference type="PANTHER" id="PTHR47993">
    <property type="entry name" value="OS09G0372900 PROTEIN-RELATED"/>
    <property type="match status" value="1"/>
</dbReference>
<dbReference type="Pfam" id="PF12937">
    <property type="entry name" value="F-box-like"/>
    <property type="match status" value="3"/>
</dbReference>
<dbReference type="InterPro" id="IPR036047">
    <property type="entry name" value="F-box-like_dom_sf"/>
</dbReference>
<dbReference type="InterPro" id="IPR006527">
    <property type="entry name" value="F-box-assoc_dom_typ1"/>
</dbReference>
<dbReference type="Pfam" id="PF07734">
    <property type="entry name" value="FBA_1"/>
    <property type="match status" value="1"/>
</dbReference>
<evidence type="ECO:0000256" key="1">
    <source>
        <dbReference type="SAM" id="MobiDB-lite"/>
    </source>
</evidence>
<feature type="domain" description="F-box" evidence="2">
    <location>
        <begin position="903"/>
        <end position="944"/>
    </location>
</feature>
<keyword evidence="4" id="KW-1185">Reference proteome</keyword>
<evidence type="ECO:0000313" key="4">
    <source>
        <dbReference type="Proteomes" id="UP000636709"/>
    </source>
</evidence>
<feature type="region of interest" description="Disordered" evidence="1">
    <location>
        <begin position="1249"/>
        <end position="1281"/>
    </location>
</feature>
<reference evidence="3" key="1">
    <citation type="submission" date="2020-07" db="EMBL/GenBank/DDBJ databases">
        <title>Genome sequence and genetic diversity analysis of an under-domesticated orphan crop, white fonio (Digitaria exilis).</title>
        <authorList>
            <person name="Bennetzen J.L."/>
            <person name="Chen S."/>
            <person name="Ma X."/>
            <person name="Wang X."/>
            <person name="Yssel A.E.J."/>
            <person name="Chaluvadi S.R."/>
            <person name="Johnson M."/>
            <person name="Gangashetty P."/>
            <person name="Hamidou F."/>
            <person name="Sanogo M.D."/>
            <person name="Zwaenepoel A."/>
            <person name="Wallace J."/>
            <person name="Van De Peer Y."/>
            <person name="Van Deynze A."/>
        </authorList>
    </citation>
    <scope>NUCLEOTIDE SEQUENCE</scope>
    <source>
        <tissue evidence="3">Leaves</tissue>
    </source>
</reference>
<feature type="region of interest" description="Disordered" evidence="1">
    <location>
        <begin position="745"/>
        <end position="804"/>
    </location>
</feature>
<dbReference type="InterPro" id="IPR017451">
    <property type="entry name" value="F-box-assoc_interact_dom"/>
</dbReference>
<name>A0A835EX78_9POAL</name>